<dbReference type="GO" id="GO:0072344">
    <property type="term" value="P:rescue of stalled ribosome"/>
    <property type="evidence" value="ECO:0007669"/>
    <property type="project" value="TreeGrafter"/>
</dbReference>
<dbReference type="GO" id="GO:0004045">
    <property type="term" value="F:peptidyl-tRNA hydrolase activity"/>
    <property type="evidence" value="ECO:0007669"/>
    <property type="project" value="TreeGrafter"/>
</dbReference>
<dbReference type="RefSeq" id="WP_109414495.1">
    <property type="nucleotide sequence ID" value="NZ_QEAS01000002.1"/>
</dbReference>
<dbReference type="SUPFAM" id="SSF110916">
    <property type="entry name" value="Peptidyl-tRNA hydrolase domain-like"/>
    <property type="match status" value="1"/>
</dbReference>
<feature type="compositionally biased region" description="Basic residues" evidence="1">
    <location>
        <begin position="123"/>
        <end position="137"/>
    </location>
</feature>
<dbReference type="AlphaFoldDB" id="A0A2U2PLD4"/>
<evidence type="ECO:0000313" key="4">
    <source>
        <dbReference type="Proteomes" id="UP000245647"/>
    </source>
</evidence>
<dbReference type="EMBL" id="QEAS01000002">
    <property type="protein sequence ID" value="PWG82216.1"/>
    <property type="molecule type" value="Genomic_DNA"/>
</dbReference>
<feature type="region of interest" description="Disordered" evidence="1">
    <location>
        <begin position="100"/>
        <end position="137"/>
    </location>
</feature>
<keyword evidence="4" id="KW-1185">Reference proteome</keyword>
<feature type="compositionally biased region" description="Basic and acidic residues" evidence="1">
    <location>
        <begin position="112"/>
        <end position="122"/>
    </location>
</feature>
<dbReference type="PROSITE" id="PS00745">
    <property type="entry name" value="RF_PROK_I"/>
    <property type="match status" value="1"/>
</dbReference>
<dbReference type="NCBIfam" id="NF006718">
    <property type="entry name" value="PRK09256.1"/>
    <property type="match status" value="1"/>
</dbReference>
<sequence>MNFSREDLLPYITFKASRSGGKGGQNVNKVSSKVELNFDLQQADIFSEEQKRRIGEKLVNRLTASGMIQVVSEEERSQLLNKERSLDKLNHLLVMALHVPKRRKATKPSKASVERRLKDKQQKAFKKLSRQKKGFEG</sequence>
<evidence type="ECO:0000259" key="2">
    <source>
        <dbReference type="PROSITE" id="PS00745"/>
    </source>
</evidence>
<dbReference type="GO" id="GO:0043022">
    <property type="term" value="F:ribosome binding"/>
    <property type="evidence" value="ECO:0007669"/>
    <property type="project" value="TreeGrafter"/>
</dbReference>
<organism evidence="3 4">
    <name type="scientific">Pararcticibacter amylolyticus</name>
    <dbReference type="NCBI Taxonomy" id="2173175"/>
    <lineage>
        <taxon>Bacteria</taxon>
        <taxon>Pseudomonadati</taxon>
        <taxon>Bacteroidota</taxon>
        <taxon>Sphingobacteriia</taxon>
        <taxon>Sphingobacteriales</taxon>
        <taxon>Sphingobacteriaceae</taxon>
        <taxon>Pararcticibacter</taxon>
    </lineage>
</organism>
<dbReference type="Pfam" id="PF00472">
    <property type="entry name" value="RF-1"/>
    <property type="match status" value="1"/>
</dbReference>
<feature type="domain" description="Prokaryotic-type class I peptide chain release factors" evidence="2">
    <location>
        <begin position="18"/>
        <end position="34"/>
    </location>
</feature>
<reference evidence="3 4" key="1">
    <citation type="submission" date="2018-04" db="EMBL/GenBank/DDBJ databases">
        <title>Pedobacter chongqingensis sp. nov., isolated from a rottenly hemp rope.</title>
        <authorList>
            <person name="Cai Y."/>
        </authorList>
    </citation>
    <scope>NUCLEOTIDE SEQUENCE [LARGE SCALE GENOMIC DNA]</scope>
    <source>
        <strain evidence="3 4">FJ4-8</strain>
    </source>
</reference>
<dbReference type="PANTHER" id="PTHR47814">
    <property type="entry name" value="PEPTIDYL-TRNA HYDROLASE ARFB"/>
    <property type="match status" value="1"/>
</dbReference>
<comment type="caution">
    <text evidence="3">The sequence shown here is derived from an EMBL/GenBank/DDBJ whole genome shotgun (WGS) entry which is preliminary data.</text>
</comment>
<proteinExistence type="predicted"/>
<protein>
    <submittedName>
        <fullName evidence="3">Aminoacyl-tRNA hydrolase</fullName>
    </submittedName>
</protein>
<evidence type="ECO:0000313" key="3">
    <source>
        <dbReference type="EMBL" id="PWG82216.1"/>
    </source>
</evidence>
<dbReference type="Proteomes" id="UP000245647">
    <property type="component" value="Unassembled WGS sequence"/>
</dbReference>
<dbReference type="GO" id="GO:0003747">
    <property type="term" value="F:translation release factor activity"/>
    <property type="evidence" value="ECO:0007669"/>
    <property type="project" value="InterPro"/>
</dbReference>
<keyword evidence="3" id="KW-0378">Hydrolase</keyword>
<name>A0A2U2PLD4_9SPHI</name>
<evidence type="ECO:0000256" key="1">
    <source>
        <dbReference type="SAM" id="MobiDB-lite"/>
    </source>
</evidence>
<dbReference type="PANTHER" id="PTHR47814:SF1">
    <property type="entry name" value="PEPTIDYL-TRNA HYDROLASE ARFB"/>
    <property type="match status" value="1"/>
</dbReference>
<accession>A0A2U2PLD4</accession>
<dbReference type="OrthoDB" id="9815709at2"/>
<dbReference type="InterPro" id="IPR000352">
    <property type="entry name" value="Pep_chain_release_fac_I"/>
</dbReference>
<gene>
    <name evidence="3" type="ORF">DDR33_04180</name>
</gene>
<dbReference type="Gene3D" id="3.30.160.20">
    <property type="match status" value="1"/>
</dbReference>